<feature type="compositionally biased region" description="Polar residues" evidence="4">
    <location>
        <begin position="114"/>
        <end position="136"/>
    </location>
</feature>
<evidence type="ECO:0008006" key="7">
    <source>
        <dbReference type="Google" id="ProtNLM"/>
    </source>
</evidence>
<feature type="region of interest" description="Disordered" evidence="4">
    <location>
        <begin position="79"/>
        <end position="194"/>
    </location>
</feature>
<comment type="function">
    <text evidence="1">Involved in endocytosis.</text>
</comment>
<evidence type="ECO:0000313" key="5">
    <source>
        <dbReference type="EMBL" id="KAG7562805.1"/>
    </source>
</evidence>
<feature type="compositionally biased region" description="Low complexity" evidence="4">
    <location>
        <begin position="143"/>
        <end position="153"/>
    </location>
</feature>
<keyword evidence="3" id="KW-0802">TPR repeat</keyword>
<feature type="compositionally biased region" description="Polar residues" evidence="4">
    <location>
        <begin position="79"/>
        <end position="91"/>
    </location>
</feature>
<dbReference type="PANTHER" id="PTHR23083">
    <property type="entry name" value="TETRATRICOPEPTIDE REPEAT PROTEIN, TPR"/>
    <property type="match status" value="1"/>
</dbReference>
<protein>
    <recommendedName>
        <fullName evidence="7">TPR-like protein</fullName>
    </recommendedName>
</protein>
<feature type="compositionally biased region" description="Pro residues" evidence="4">
    <location>
        <begin position="1219"/>
        <end position="1233"/>
    </location>
</feature>
<evidence type="ECO:0000313" key="6">
    <source>
        <dbReference type="Proteomes" id="UP000812966"/>
    </source>
</evidence>
<comment type="caution">
    <text evidence="5">The sequence shown here is derived from an EMBL/GenBank/DDBJ whole genome shotgun (WGS) entry which is preliminary data.</text>
</comment>
<accession>A0A8K0NSH1</accession>
<feature type="compositionally biased region" description="Polar residues" evidence="4">
    <location>
        <begin position="1198"/>
        <end position="1210"/>
    </location>
</feature>
<name>A0A8K0NSH1_9TREE</name>
<reference evidence="5" key="1">
    <citation type="submission" date="2020-04" db="EMBL/GenBank/DDBJ databases">
        <title>Analysis of mating type loci in Filobasidium floriforme.</title>
        <authorList>
            <person name="Nowrousian M."/>
        </authorList>
    </citation>
    <scope>NUCLEOTIDE SEQUENCE</scope>
    <source>
        <strain evidence="5">CBS 6242</strain>
    </source>
</reference>
<feature type="compositionally biased region" description="Basic residues" evidence="4">
    <location>
        <begin position="1153"/>
        <end position="1165"/>
    </location>
</feature>
<evidence type="ECO:0000256" key="4">
    <source>
        <dbReference type="SAM" id="MobiDB-lite"/>
    </source>
</evidence>
<feature type="compositionally biased region" description="Low complexity" evidence="4">
    <location>
        <begin position="92"/>
        <end position="108"/>
    </location>
</feature>
<feature type="region of interest" description="Disordered" evidence="4">
    <location>
        <begin position="237"/>
        <end position="354"/>
    </location>
</feature>
<evidence type="ECO:0000256" key="2">
    <source>
        <dbReference type="ARBA" id="ARBA00038251"/>
    </source>
</evidence>
<dbReference type="InterPro" id="IPR011990">
    <property type="entry name" value="TPR-like_helical_dom_sf"/>
</dbReference>
<dbReference type="InterPro" id="IPR051722">
    <property type="entry name" value="Endocytosis_PI4K-reg_protein"/>
</dbReference>
<feature type="region of interest" description="Disordered" evidence="4">
    <location>
        <begin position="1065"/>
        <end position="1239"/>
    </location>
</feature>
<feature type="compositionally biased region" description="Low complexity" evidence="4">
    <location>
        <begin position="302"/>
        <end position="354"/>
    </location>
</feature>
<dbReference type="SUPFAM" id="SSF48452">
    <property type="entry name" value="TPR-like"/>
    <property type="match status" value="2"/>
</dbReference>
<feature type="repeat" description="TPR" evidence="3">
    <location>
        <begin position="1280"/>
        <end position="1313"/>
    </location>
</feature>
<dbReference type="Gene3D" id="1.25.40.10">
    <property type="entry name" value="Tetratricopeptide repeat domain"/>
    <property type="match status" value="2"/>
</dbReference>
<evidence type="ECO:0000256" key="3">
    <source>
        <dbReference type="PROSITE-ProRule" id="PRU00339"/>
    </source>
</evidence>
<dbReference type="PROSITE" id="PS50005">
    <property type="entry name" value="TPR"/>
    <property type="match status" value="2"/>
</dbReference>
<evidence type="ECO:0000256" key="1">
    <source>
        <dbReference type="ARBA" id="ARBA00002550"/>
    </source>
</evidence>
<keyword evidence="6" id="KW-1185">Reference proteome</keyword>
<dbReference type="SMART" id="SM00028">
    <property type="entry name" value="TPR"/>
    <property type="match status" value="5"/>
</dbReference>
<dbReference type="EMBL" id="JABELV010000025">
    <property type="protein sequence ID" value="KAG7562805.1"/>
    <property type="molecule type" value="Genomic_DNA"/>
</dbReference>
<feature type="repeat" description="TPR" evidence="3">
    <location>
        <begin position="1246"/>
        <end position="1279"/>
    </location>
</feature>
<dbReference type="PANTHER" id="PTHR23083:SF464">
    <property type="entry name" value="TETRATRICOPEPTIDE REPEAT DOMAIN 7, ISOFORM A"/>
    <property type="match status" value="1"/>
</dbReference>
<organism evidence="5 6">
    <name type="scientific">Filobasidium floriforme</name>
    <dbReference type="NCBI Taxonomy" id="5210"/>
    <lineage>
        <taxon>Eukaryota</taxon>
        <taxon>Fungi</taxon>
        <taxon>Dikarya</taxon>
        <taxon>Basidiomycota</taxon>
        <taxon>Agaricomycotina</taxon>
        <taxon>Tremellomycetes</taxon>
        <taxon>Filobasidiales</taxon>
        <taxon>Filobasidiaceae</taxon>
        <taxon>Filobasidium</taxon>
    </lineage>
</organism>
<proteinExistence type="inferred from homology"/>
<dbReference type="InterPro" id="IPR019734">
    <property type="entry name" value="TPR_rpt"/>
</dbReference>
<gene>
    <name evidence="5" type="ORF">FFLO_01760</name>
</gene>
<feature type="compositionally biased region" description="Low complexity" evidence="4">
    <location>
        <begin position="242"/>
        <end position="259"/>
    </location>
</feature>
<feature type="compositionally biased region" description="Polar residues" evidence="4">
    <location>
        <begin position="1120"/>
        <end position="1133"/>
    </location>
</feature>
<sequence length="1396" mass="150445">MVPHLHGSTTTPAKSSHYTQALSGALVAGSWGDKQPVKQPNGSTLLDWSEGIRKWGKHTGGDTAYLELLRNVSLAYHSSRQPSTSRPAQDFSSQSHAQPSSSTSTSAPGVVLDPSTTSNANAIGTTTSVPPSSASDQSRETTHTTTTNTNTTHSFISIPPSQTESESERTSGSTSTGSYVHVSGEASGGHGNDNAGNVHVESLLRTSGCVDPGTVDLGLAPPILGVEIGLPSGAVGGGDLAGPSSTATTSTGTTTMTTGRNVVEDSASASTIVPSPSPGIGARVGTGEQVSGNNVPSGAVLPPQSQQTQQSEQQTPFQRNLQPAASTSTTTSTSLPASTSQSAPAASSMPAQTTSTAEYLSSTWLDGDESEQSILSGQIRGGSKDVPEGRDLVKDLGRVGEGARTHGKGVLGRAYLLLLAYYQHVLGDYTASIGTYEKVDWAGEMDTTGHEMGLSLMAQRVDWLRGMVVYGLSLEAVGRIEDALDRYIKAIKMFADIPGLTLPLTDTFLVAPPATTKGLTGAKVLPTPAQRHSTRSTPTFGSHREAHRWVSVALTRGSVISAQTTALNRTLRLTRTYHVMSKMWPTSFRPQQQAFMISLYLRTLHAACRPSNTPHREGTEWLICEIPNSVSTQIKGSRSQLWSREWLEAIKEGKRLLSETTAFPRAGEVNWKVRRFVESCVGIWERSGCGVASGKELVKILWWAIEMTFHSQAILRHLMRLLFVTGQHDDARRVFELYVKLVLKARQTAQPEESLQLRKTTHKEEPSVPHQVEADDVYQNDVEEQLAEGDTDRDVEFLEALLLGARLFTQELANPTEAWRYALLASDVVAVGKRHIAQAFKAKVEESKGIIRMAMASEEGDPLTRPTLQAQGLAHLVEAARLAPSSSAVRYHLAYARTEARDIPGALDAIRETIELAPSNVEAWHLLTLLLTASKDWAGALKASQAGIDTWETVEREMAKSQPVEDAGPVDVVPFGVSTRDYALDDEGTEHEQERSHESQSIIVDRSVMPIAKSSIASSPPPATAATRLANVIQLRMTQAVIIERLHGPDEAMIRQQETFAYFSSRTGYSRPGGYETGSGDGGSVRDLGESYVAVNDARPAGLPDMGESALMSPPRSRQGENSLSRASTQNATGYHVSSAPPSEDEAETKSLSGRKQRFLVRHLHVPGSKKGGHRATGTPRRPTDLPSTENRPRAVSTGASIRSRGTTPAHSHYHGSRPAPPPPPPLDLPSTPPTGRNASETRLLADLWLQSAATFRRSGKIEQALGAIQEAEVMDPTNPEVWVQLGWYYSATENQELALQATGKALVLAPEYPPAVVRMAELYMSRNQADLAHGLLNPLTQGRGWDVAEAWYQLGKVCQAQGGRGERTKECLLFALQLEKGRLCRPLGRVVDRWA</sequence>
<comment type="similarity">
    <text evidence="2">Belongs to the YPP1 family.</text>
</comment>
<dbReference type="Proteomes" id="UP000812966">
    <property type="component" value="Unassembled WGS sequence"/>
</dbReference>